<keyword evidence="3" id="KW-1185">Reference proteome</keyword>
<name>A0A8C4NCM4_EPTBU</name>
<proteinExistence type="predicted"/>
<feature type="region of interest" description="Disordered" evidence="1">
    <location>
        <begin position="50"/>
        <end position="97"/>
    </location>
</feature>
<dbReference type="GO" id="GO:0005319">
    <property type="term" value="F:lipid transporter activity"/>
    <property type="evidence" value="ECO:0007669"/>
    <property type="project" value="InterPro"/>
</dbReference>
<sequence length="169" mass="18509">MIYNTAYFNQDPYSNVRFIDTSRRCANILLGSGKMTVFVSTAAGSKAIPVLPPSPPNFPRPMQPLSRPLPSVRHYHSHTSAKSRPAPQHGHSEGHTVEEDVILTRAKGRRSQICANMSSIATNVCVRTSIKNAAFVMNTPFYALVGSSNCTLRIKQGLPTVVSLDLSRK</sequence>
<protein>
    <submittedName>
        <fullName evidence="2">Uncharacterized protein</fullName>
    </submittedName>
</protein>
<dbReference type="AlphaFoldDB" id="A0A8C4NCM4"/>
<dbReference type="Ensembl" id="ENSEBUT00000006130.1">
    <property type="protein sequence ID" value="ENSEBUP00000005688.1"/>
    <property type="gene ID" value="ENSEBUG00000003845.1"/>
</dbReference>
<reference evidence="2" key="1">
    <citation type="submission" date="2025-05" db="UniProtKB">
        <authorList>
            <consortium name="Ensembl"/>
        </authorList>
    </citation>
    <scope>IDENTIFICATION</scope>
</reference>
<dbReference type="Ensembl" id="ENSEBUT00000006127.1">
    <property type="protein sequence ID" value="ENSEBUP00000005685.1"/>
    <property type="gene ID" value="ENSEBUG00000003845.1"/>
</dbReference>
<organism evidence="2 3">
    <name type="scientific">Eptatretus burgeri</name>
    <name type="common">Inshore hagfish</name>
    <dbReference type="NCBI Taxonomy" id="7764"/>
    <lineage>
        <taxon>Eukaryota</taxon>
        <taxon>Metazoa</taxon>
        <taxon>Chordata</taxon>
        <taxon>Craniata</taxon>
        <taxon>Vertebrata</taxon>
        <taxon>Cyclostomata</taxon>
        <taxon>Myxini</taxon>
        <taxon>Myxiniformes</taxon>
        <taxon>Myxinidae</taxon>
        <taxon>Eptatretinae</taxon>
        <taxon>Eptatretus</taxon>
    </lineage>
</organism>
<dbReference type="Proteomes" id="UP000694388">
    <property type="component" value="Unplaced"/>
</dbReference>
<evidence type="ECO:0000256" key="1">
    <source>
        <dbReference type="SAM" id="MobiDB-lite"/>
    </source>
</evidence>
<feature type="compositionally biased region" description="Pro residues" evidence="1">
    <location>
        <begin position="50"/>
        <end position="62"/>
    </location>
</feature>
<evidence type="ECO:0000313" key="3">
    <source>
        <dbReference type="Proteomes" id="UP000694388"/>
    </source>
</evidence>
<dbReference type="Gene3D" id="2.20.80.10">
    <property type="entry name" value="Lipovitellin-phosvitin complex, chain A, domain 4"/>
    <property type="match status" value="1"/>
</dbReference>
<dbReference type="InterPro" id="IPR015819">
    <property type="entry name" value="Lipid_transp_b-sht_shell"/>
</dbReference>
<accession>A0A8C4NCM4</accession>
<evidence type="ECO:0000313" key="2">
    <source>
        <dbReference type="Ensembl" id="ENSEBUP00000005688.1"/>
    </source>
</evidence>
<dbReference type="SUPFAM" id="SSF56968">
    <property type="entry name" value="Lipovitellin-phosvitin complex, beta-sheet shell regions"/>
    <property type="match status" value="1"/>
</dbReference>